<dbReference type="InterPro" id="IPR002611">
    <property type="entry name" value="IstB_ATP-bd"/>
</dbReference>
<dbReference type="PANTHER" id="PTHR30050">
    <property type="entry name" value="CHROMOSOMAL REPLICATION INITIATOR PROTEIN DNAA"/>
    <property type="match status" value="1"/>
</dbReference>
<dbReference type="AlphaFoldDB" id="A0A3B0U8P7"/>
<dbReference type="SMART" id="SM00382">
    <property type="entry name" value="AAA"/>
    <property type="match status" value="1"/>
</dbReference>
<dbReference type="Gene3D" id="3.40.50.300">
    <property type="entry name" value="P-loop containing nucleotide triphosphate hydrolases"/>
    <property type="match status" value="1"/>
</dbReference>
<dbReference type="GO" id="GO:0006260">
    <property type="term" value="P:DNA replication"/>
    <property type="evidence" value="ECO:0007669"/>
    <property type="project" value="TreeGrafter"/>
</dbReference>
<dbReference type="SUPFAM" id="SSF52540">
    <property type="entry name" value="P-loop containing nucleoside triphosphate hydrolases"/>
    <property type="match status" value="1"/>
</dbReference>
<dbReference type="InterPro" id="IPR003593">
    <property type="entry name" value="AAA+_ATPase"/>
</dbReference>
<evidence type="ECO:0000259" key="4">
    <source>
        <dbReference type="SMART" id="SM00382"/>
    </source>
</evidence>
<dbReference type="GO" id="GO:0005524">
    <property type="term" value="F:ATP binding"/>
    <property type="evidence" value="ECO:0007669"/>
    <property type="project" value="UniProtKB-KW"/>
</dbReference>
<reference evidence="5" key="1">
    <citation type="submission" date="2018-06" db="EMBL/GenBank/DDBJ databases">
        <authorList>
            <person name="Zhirakovskaya E."/>
        </authorList>
    </citation>
    <scope>NUCLEOTIDE SEQUENCE</scope>
</reference>
<dbReference type="PANTHER" id="PTHR30050:SF4">
    <property type="entry name" value="ATP-BINDING PROTEIN RV3427C IN INSERTION SEQUENCE-RELATED"/>
    <property type="match status" value="1"/>
</dbReference>
<evidence type="ECO:0000256" key="1">
    <source>
        <dbReference type="ARBA" id="ARBA00008059"/>
    </source>
</evidence>
<feature type="domain" description="AAA+ ATPase" evidence="4">
    <location>
        <begin position="98"/>
        <end position="236"/>
    </location>
</feature>
<sequence>MNINATIEKMQGMRLHGLKRAYEASFETGQNNSLTNDEFLAWLIEAEWDERVSRKTERLVKTARFRYQASVEEISFSPERGLDKNLLTRLAGCSFIDRGENIIVTGSTGAGKSFLATALGYQACLKGYKVLYFNLGRLFNKLTMAKAGGTYMKELSRIEKHNLLILDDFGLQVIDSEKQLMLLDIIEDRHGKKSTIITSQIPVKVWNELLEEKTIADALLDRVTHSAHRFELKGESMRKKMRKQ</sequence>
<dbReference type="NCBIfam" id="NF038214">
    <property type="entry name" value="IS21_help_AAA"/>
    <property type="match status" value="1"/>
</dbReference>
<name>A0A3B0U8P7_9ZZZZ</name>
<dbReference type="InterPro" id="IPR028350">
    <property type="entry name" value="DNAC/IstB-like"/>
</dbReference>
<dbReference type="PIRSF" id="PIRSF003073">
    <property type="entry name" value="DNAC_TnpB_IstB"/>
    <property type="match status" value="1"/>
</dbReference>
<proteinExistence type="inferred from homology"/>
<protein>
    <submittedName>
        <fullName evidence="5">IstB-like ATP-binding protein</fullName>
    </submittedName>
</protein>
<dbReference type="EMBL" id="UOEP01000179">
    <property type="protein sequence ID" value="VAW22822.1"/>
    <property type="molecule type" value="Genomic_DNA"/>
</dbReference>
<keyword evidence="2" id="KW-0547">Nucleotide-binding</keyword>
<evidence type="ECO:0000313" key="5">
    <source>
        <dbReference type="EMBL" id="VAW22822.1"/>
    </source>
</evidence>
<organism evidence="5">
    <name type="scientific">hydrothermal vent metagenome</name>
    <dbReference type="NCBI Taxonomy" id="652676"/>
    <lineage>
        <taxon>unclassified sequences</taxon>
        <taxon>metagenomes</taxon>
        <taxon>ecological metagenomes</taxon>
    </lineage>
</organism>
<dbReference type="InterPro" id="IPR027417">
    <property type="entry name" value="P-loop_NTPase"/>
</dbReference>
<comment type="similarity">
    <text evidence="1">Belongs to the IS21/IS1162 putative ATP-binding protein family.</text>
</comment>
<evidence type="ECO:0000256" key="3">
    <source>
        <dbReference type="ARBA" id="ARBA00022840"/>
    </source>
</evidence>
<evidence type="ECO:0000256" key="2">
    <source>
        <dbReference type="ARBA" id="ARBA00022741"/>
    </source>
</evidence>
<keyword evidence="3 5" id="KW-0067">ATP-binding</keyword>
<dbReference type="InterPro" id="IPR047661">
    <property type="entry name" value="IstB"/>
</dbReference>
<gene>
    <name evidence="5" type="ORF">MNBD_BACTEROID01-1945</name>
</gene>
<dbReference type="Pfam" id="PF01695">
    <property type="entry name" value="IstB_IS21"/>
    <property type="match status" value="1"/>
</dbReference>
<accession>A0A3B0U8P7</accession>